<dbReference type="Pfam" id="PF13378">
    <property type="entry name" value="MR_MLE_C"/>
    <property type="match status" value="1"/>
</dbReference>
<feature type="domain" description="Mandelate racemase/muconate lactonizing enzyme C-terminal" evidence="2">
    <location>
        <begin position="144"/>
        <end position="242"/>
    </location>
</feature>
<proteinExistence type="predicted"/>
<dbReference type="InterPro" id="IPR018110">
    <property type="entry name" value="Mandel_Rmase/mucon_lact_enz_CS"/>
</dbReference>
<dbReference type="AlphaFoldDB" id="F5IT38"/>
<evidence type="ECO:0000313" key="4">
    <source>
        <dbReference type="Proteomes" id="UP000004913"/>
    </source>
</evidence>
<dbReference type="InterPro" id="IPR036849">
    <property type="entry name" value="Enolase-like_C_sf"/>
</dbReference>
<dbReference type="InterPro" id="IPR029065">
    <property type="entry name" value="Enolase_C-like"/>
</dbReference>
<evidence type="ECO:0000256" key="1">
    <source>
        <dbReference type="ARBA" id="ARBA00022723"/>
    </source>
</evidence>
<dbReference type="SUPFAM" id="SSF54826">
    <property type="entry name" value="Enolase N-terminal domain-like"/>
    <property type="match status" value="1"/>
</dbReference>
<dbReference type="InterPro" id="IPR029017">
    <property type="entry name" value="Enolase-like_N"/>
</dbReference>
<dbReference type="SFLD" id="SFLDG00180">
    <property type="entry name" value="muconate_cycloisomerase"/>
    <property type="match status" value="1"/>
</dbReference>
<dbReference type="SUPFAM" id="SSF51604">
    <property type="entry name" value="Enolase C-terminal domain-like"/>
    <property type="match status" value="1"/>
</dbReference>
<comment type="caution">
    <text evidence="3">The sequence shown here is derived from an EMBL/GenBank/DDBJ whole genome shotgun (WGS) entry which is preliminary data.</text>
</comment>
<dbReference type="SFLD" id="SFLDS00001">
    <property type="entry name" value="Enolase"/>
    <property type="match status" value="1"/>
</dbReference>
<dbReference type="Proteomes" id="UP000004913">
    <property type="component" value="Unassembled WGS sequence"/>
</dbReference>
<dbReference type="PANTHER" id="PTHR48073">
    <property type="entry name" value="O-SUCCINYLBENZOATE SYNTHASE-RELATED"/>
    <property type="match status" value="1"/>
</dbReference>
<accession>F5IT38</accession>
<dbReference type="PROSITE" id="PS00909">
    <property type="entry name" value="MR_MLE_2"/>
    <property type="match status" value="1"/>
</dbReference>
<dbReference type="SMART" id="SM00922">
    <property type="entry name" value="MR_MLE"/>
    <property type="match status" value="1"/>
</dbReference>
<protein>
    <recommendedName>
        <fullName evidence="2">Mandelate racemase/muconate lactonizing enzyme C-terminal domain-containing protein</fullName>
    </recommendedName>
</protein>
<dbReference type="InterPro" id="IPR013342">
    <property type="entry name" value="Mandelate_racemase_C"/>
</dbReference>
<dbReference type="STRING" id="742766.HMPREF9455_00255"/>
<gene>
    <name evidence="3" type="ORF">HMPREF9455_00255</name>
</gene>
<dbReference type="eggNOG" id="COG4948">
    <property type="taxonomic scope" value="Bacteria"/>
</dbReference>
<evidence type="ECO:0000259" key="2">
    <source>
        <dbReference type="SMART" id="SM00922"/>
    </source>
</evidence>
<keyword evidence="1" id="KW-0479">Metal-binding</keyword>
<dbReference type="GO" id="GO:0016854">
    <property type="term" value="F:racemase and epimerase activity"/>
    <property type="evidence" value="ECO:0007669"/>
    <property type="project" value="UniProtKB-ARBA"/>
</dbReference>
<evidence type="ECO:0000313" key="3">
    <source>
        <dbReference type="EMBL" id="EGJ99831.1"/>
    </source>
</evidence>
<reference evidence="3 4" key="1">
    <citation type="submission" date="2011-04" db="EMBL/GenBank/DDBJ databases">
        <title>The Genome Sequence of Dysgonomonas gadei ATCC BAA-286.</title>
        <authorList>
            <consortium name="The Broad Institute Genome Sequencing Platform"/>
            <person name="Earl A."/>
            <person name="Ward D."/>
            <person name="Feldgarden M."/>
            <person name="Gevers D."/>
            <person name="Pudlo N."/>
            <person name="Martens E."/>
            <person name="Allen-Vercoe E."/>
            <person name="Young S.K."/>
            <person name="Zeng Q."/>
            <person name="Gargeya S."/>
            <person name="Fitzgerald M."/>
            <person name="Haas B."/>
            <person name="Abouelleil A."/>
            <person name="Alvarado L."/>
            <person name="Arachchi H.M."/>
            <person name="Berlin A."/>
            <person name="Brown A."/>
            <person name="Chapman S.B."/>
            <person name="Chen Z."/>
            <person name="Dunbar C."/>
            <person name="Freedman E."/>
            <person name="Gearin G."/>
            <person name="Gellesch M."/>
            <person name="Goldberg J."/>
            <person name="Griggs A."/>
            <person name="Gujja S."/>
            <person name="Heiman D."/>
            <person name="Howarth C."/>
            <person name="Larson L."/>
            <person name="Lui A."/>
            <person name="MacDonald P.J.P."/>
            <person name="Mehta T."/>
            <person name="Montmayeur A."/>
            <person name="Murphy C."/>
            <person name="Neiman D."/>
            <person name="Pearson M."/>
            <person name="Priest M."/>
            <person name="Roberts A."/>
            <person name="Saif S."/>
            <person name="Shea T."/>
            <person name="Shenoy N."/>
            <person name="Sisk P."/>
            <person name="Stolte C."/>
            <person name="Sykes S."/>
            <person name="Yandava C."/>
            <person name="Wortman J."/>
            <person name="Nusbaum C."/>
            <person name="Birren B."/>
        </authorList>
    </citation>
    <scope>NUCLEOTIDE SEQUENCE [LARGE SCALE GENOMIC DNA]</scope>
    <source>
        <strain evidence="3 4">ATCC BAA-286</strain>
    </source>
</reference>
<dbReference type="GO" id="GO:0009063">
    <property type="term" value="P:amino acid catabolic process"/>
    <property type="evidence" value="ECO:0007669"/>
    <property type="project" value="InterPro"/>
</dbReference>
<dbReference type="EMBL" id="ADLV01000005">
    <property type="protein sequence ID" value="EGJ99831.1"/>
    <property type="molecule type" value="Genomic_DNA"/>
</dbReference>
<organism evidence="3 4">
    <name type="scientific">Dysgonomonas gadei ATCC BAA-286</name>
    <dbReference type="NCBI Taxonomy" id="742766"/>
    <lineage>
        <taxon>Bacteria</taxon>
        <taxon>Pseudomonadati</taxon>
        <taxon>Bacteroidota</taxon>
        <taxon>Bacteroidia</taxon>
        <taxon>Bacteroidales</taxon>
        <taxon>Dysgonomonadaceae</taxon>
        <taxon>Dysgonomonas</taxon>
    </lineage>
</organism>
<dbReference type="GO" id="GO:0046872">
    <property type="term" value="F:metal ion binding"/>
    <property type="evidence" value="ECO:0007669"/>
    <property type="project" value="UniProtKB-KW"/>
</dbReference>
<keyword evidence="4" id="KW-1185">Reference proteome</keyword>
<dbReference type="Gene3D" id="3.30.390.10">
    <property type="entry name" value="Enolase-like, N-terminal domain"/>
    <property type="match status" value="1"/>
</dbReference>
<name>F5IT38_9BACT</name>
<dbReference type="CDD" id="cd03320">
    <property type="entry name" value="OSBS"/>
    <property type="match status" value="1"/>
</dbReference>
<dbReference type="SFLD" id="SFLDF00009">
    <property type="entry name" value="o-succinylbenzoate_synthase"/>
    <property type="match status" value="1"/>
</dbReference>
<dbReference type="HOGENOM" id="CLU_030273_0_0_10"/>
<dbReference type="Gene3D" id="3.20.20.120">
    <property type="entry name" value="Enolase-like C-terminal domain"/>
    <property type="match status" value="1"/>
</dbReference>
<dbReference type="PANTHER" id="PTHR48073:SF2">
    <property type="entry name" value="O-SUCCINYLBENZOATE SYNTHASE"/>
    <property type="match status" value="1"/>
</dbReference>
<sequence>MSSSPLGRLGGADMLKTRIIPYTLHFKRPAGTSRGVYHDHKIWYVVAADTSRPERWGIGECAPLFDLSCDYDENYEDRLSYFCQKLEQDGKLDIETLRPYPSILFGLETAMRQLEQGCFRLWDTPFARGEKGIPINGLIWMGDYDYMLEQIESKLEQGFHCVKLKIGAINFDQELDLLRYIRKHYDPDKITLRVDANGAFSPDDAPEKLKRLAELDLHSIEQPIRAGQWDDMSRLTEITPLPIALDEELIGVNHPEEKKRLLETIKPQYIILKPTLHGGIIGATEWIELARSMDIGWWITSALESNIGLNAIAQWCSTYNNPLPQGLGTGGLYTNNIEMPLFIQDDCLWIVNSEYFPVNSSFLNL</sequence>